<sequence length="69" mass="8626">MFICKRFRTYIEVYNYTYTFLFGYKSNIFNHLNPHEYKNSYNSGLTEKRNPIKMKWFCIREKRDCSWCS</sequence>
<dbReference type="KEGG" id="zga:ZOBELLIA_3918"/>
<dbReference type="STRING" id="63186.ZOBELLIA_3918"/>
<evidence type="ECO:0000313" key="1">
    <source>
        <dbReference type="EMBL" id="CAZ98056.1"/>
    </source>
</evidence>
<protein>
    <submittedName>
        <fullName evidence="1">Uncharacterized protein</fullName>
    </submittedName>
</protein>
<organism evidence="1 2">
    <name type="scientific">Zobellia galactanivorans (strain DSM 12802 / CCUG 47099 / CIP 106680 / NCIMB 13871 / Dsij)</name>
    <dbReference type="NCBI Taxonomy" id="63186"/>
    <lineage>
        <taxon>Bacteria</taxon>
        <taxon>Pseudomonadati</taxon>
        <taxon>Bacteroidota</taxon>
        <taxon>Flavobacteriia</taxon>
        <taxon>Flavobacteriales</taxon>
        <taxon>Flavobacteriaceae</taxon>
        <taxon>Zobellia</taxon>
    </lineage>
</organism>
<dbReference type="EMBL" id="FP476056">
    <property type="protein sequence ID" value="CAZ98056.1"/>
    <property type="molecule type" value="Genomic_DNA"/>
</dbReference>
<dbReference type="HOGENOM" id="CLU_2775144_0_0_10"/>
<proteinExistence type="predicted"/>
<accession>G0L2D1</accession>
<gene>
    <name evidence="1" type="ordered locus">zobellia_3918</name>
</gene>
<name>G0L2D1_ZOBGA</name>
<dbReference type="Proteomes" id="UP000008898">
    <property type="component" value="Chromosome"/>
</dbReference>
<reference evidence="2" key="1">
    <citation type="submission" date="2009-07" db="EMBL/GenBank/DDBJ databases">
        <title>Complete genome sequence of Zobellia galactanivorans Dsij.</title>
        <authorList>
            <consortium name="Genoscope - CEA"/>
        </authorList>
    </citation>
    <scope>NUCLEOTIDE SEQUENCE [LARGE SCALE GENOMIC DNA]</scope>
    <source>
        <strain evidence="2">DSM 12802 / CCUG 47099 / CIP 106680 / NCIMB 13871 / Dsij</strain>
    </source>
</reference>
<reference evidence="1 2" key="2">
    <citation type="journal article" date="2012" name="Environ. Microbiol.">
        <title>Characterization of the first alginolytic operons in a marine bacterium: from their emergence in marine Flavobacteriia to their independent transfers to marine Proteobacteria and human gut Bacteroides.</title>
        <authorList>
            <person name="Thomas F."/>
            <person name="Barbeyron T."/>
            <person name="Tonon T."/>
            <person name="Genicot S."/>
            <person name="Czjzek M."/>
            <person name="Michel G."/>
        </authorList>
    </citation>
    <scope>NUCLEOTIDE SEQUENCE [LARGE SCALE GENOMIC DNA]</scope>
    <source>
        <strain evidence="2">DSM 12802 / CCUG 47099 / CIP 106680 / NCIMB 13871 / Dsij</strain>
    </source>
</reference>
<evidence type="ECO:0000313" key="2">
    <source>
        <dbReference type="Proteomes" id="UP000008898"/>
    </source>
</evidence>
<dbReference type="AlphaFoldDB" id="G0L2D1"/>
<keyword evidence="2" id="KW-1185">Reference proteome</keyword>